<dbReference type="PROSITE" id="PS50157">
    <property type="entry name" value="ZINC_FINGER_C2H2_2"/>
    <property type="match status" value="9"/>
</dbReference>
<keyword evidence="7" id="KW-0832">Ubl conjugation</keyword>
<dbReference type="InterPro" id="IPR036236">
    <property type="entry name" value="Znf_C2H2_sf"/>
</dbReference>
<gene>
    <name evidence="16" type="primary">LOC105999086</name>
</gene>
<feature type="domain" description="C2H2-type" evidence="13">
    <location>
        <begin position="418"/>
        <end position="445"/>
    </location>
</feature>
<dbReference type="Pfam" id="PF01352">
    <property type="entry name" value="KRAB"/>
    <property type="match status" value="1"/>
</dbReference>
<dbReference type="Gene3D" id="6.10.140.140">
    <property type="match status" value="1"/>
</dbReference>
<dbReference type="PANTHER" id="PTHR24381:SF366">
    <property type="entry name" value="ZINC FINGER PROTEIN 383"/>
    <property type="match status" value="1"/>
</dbReference>
<dbReference type="STRING" id="10020.ENSDORP00000023145"/>
<evidence type="ECO:0000313" key="16">
    <source>
        <dbReference type="RefSeq" id="XP_012889438.1"/>
    </source>
</evidence>
<organism evidence="15 16">
    <name type="scientific">Dipodomys ordii</name>
    <name type="common">Ord's kangaroo rat</name>
    <dbReference type="NCBI Taxonomy" id="10020"/>
    <lineage>
        <taxon>Eukaryota</taxon>
        <taxon>Metazoa</taxon>
        <taxon>Chordata</taxon>
        <taxon>Craniata</taxon>
        <taxon>Vertebrata</taxon>
        <taxon>Euteleostomi</taxon>
        <taxon>Mammalia</taxon>
        <taxon>Eutheria</taxon>
        <taxon>Euarchontoglires</taxon>
        <taxon>Glires</taxon>
        <taxon>Rodentia</taxon>
        <taxon>Castorimorpha</taxon>
        <taxon>Heteromyidae</taxon>
        <taxon>Dipodomyinae</taxon>
        <taxon>Dipodomys</taxon>
    </lineage>
</organism>
<evidence type="ECO:0000256" key="7">
    <source>
        <dbReference type="ARBA" id="ARBA00022843"/>
    </source>
</evidence>
<dbReference type="FunFam" id="3.30.160.60:FF:000384">
    <property type="entry name" value="Zinc finger protein 550"/>
    <property type="match status" value="1"/>
</dbReference>
<feature type="domain" description="C2H2-type" evidence="13">
    <location>
        <begin position="558"/>
        <end position="585"/>
    </location>
</feature>
<evidence type="ECO:0000256" key="4">
    <source>
        <dbReference type="ARBA" id="ARBA00022737"/>
    </source>
</evidence>
<dbReference type="CDD" id="cd07765">
    <property type="entry name" value="KRAB_A-box"/>
    <property type="match status" value="1"/>
</dbReference>
<dbReference type="GO" id="GO:0000977">
    <property type="term" value="F:RNA polymerase II transcription regulatory region sequence-specific DNA binding"/>
    <property type="evidence" value="ECO:0007669"/>
    <property type="project" value="TreeGrafter"/>
</dbReference>
<dbReference type="GO" id="GO:0000981">
    <property type="term" value="F:DNA-binding transcription factor activity, RNA polymerase II-specific"/>
    <property type="evidence" value="ECO:0007669"/>
    <property type="project" value="TreeGrafter"/>
</dbReference>
<dbReference type="SUPFAM" id="SSF57667">
    <property type="entry name" value="beta-beta-alpha zinc fingers"/>
    <property type="match status" value="5"/>
</dbReference>
<evidence type="ECO:0000256" key="8">
    <source>
        <dbReference type="ARBA" id="ARBA00023015"/>
    </source>
</evidence>
<evidence type="ECO:0000259" key="13">
    <source>
        <dbReference type="PROSITE" id="PS50157"/>
    </source>
</evidence>
<evidence type="ECO:0000256" key="12">
    <source>
        <dbReference type="PROSITE-ProRule" id="PRU00042"/>
    </source>
</evidence>
<feature type="domain" description="C2H2-type" evidence="13">
    <location>
        <begin position="390"/>
        <end position="417"/>
    </location>
</feature>
<dbReference type="GeneID" id="105999086"/>
<comment type="similarity">
    <text evidence="2">Belongs to the krueppel C2H2-type zinc-finger protein family.</text>
</comment>
<dbReference type="GO" id="GO:0008270">
    <property type="term" value="F:zinc ion binding"/>
    <property type="evidence" value="ECO:0007669"/>
    <property type="project" value="UniProtKB-KW"/>
</dbReference>
<feature type="domain" description="C2H2-type" evidence="13">
    <location>
        <begin position="530"/>
        <end position="557"/>
    </location>
</feature>
<dbReference type="PROSITE" id="PS50805">
    <property type="entry name" value="KRAB"/>
    <property type="match status" value="1"/>
</dbReference>
<dbReference type="SMART" id="SM00349">
    <property type="entry name" value="KRAB"/>
    <property type="match status" value="1"/>
</dbReference>
<keyword evidence="11" id="KW-0539">Nucleus</keyword>
<feature type="domain" description="C2H2-type" evidence="13">
    <location>
        <begin position="446"/>
        <end position="473"/>
    </location>
</feature>
<dbReference type="FunCoup" id="A0A1S3GKN5">
    <property type="interactions" value="14"/>
</dbReference>
<dbReference type="InterPro" id="IPR036051">
    <property type="entry name" value="KRAB_dom_sf"/>
</dbReference>
<dbReference type="OrthoDB" id="6077919at2759"/>
<dbReference type="FunFam" id="3.30.160.60:FF:002254">
    <property type="entry name" value="Zinc finger protein 540"/>
    <property type="match status" value="2"/>
</dbReference>
<dbReference type="InterPro" id="IPR013087">
    <property type="entry name" value="Znf_C2H2_type"/>
</dbReference>
<dbReference type="FunFam" id="3.30.160.60:FF:000060">
    <property type="entry name" value="zinc finger protein 436"/>
    <property type="match status" value="2"/>
</dbReference>
<evidence type="ECO:0000256" key="5">
    <source>
        <dbReference type="ARBA" id="ARBA00022771"/>
    </source>
</evidence>
<feature type="domain" description="C2H2-type" evidence="13">
    <location>
        <begin position="474"/>
        <end position="501"/>
    </location>
</feature>
<keyword evidence="10" id="KW-0804">Transcription</keyword>
<protein>
    <submittedName>
        <fullName evidence="16">Zinc finger protein 561-like</fullName>
    </submittedName>
</protein>
<feature type="domain" description="C2H2-type" evidence="13">
    <location>
        <begin position="362"/>
        <end position="389"/>
    </location>
</feature>
<evidence type="ECO:0000256" key="2">
    <source>
        <dbReference type="ARBA" id="ARBA00006991"/>
    </source>
</evidence>
<dbReference type="GO" id="GO:0005634">
    <property type="term" value="C:nucleus"/>
    <property type="evidence" value="ECO:0007669"/>
    <property type="project" value="UniProtKB-SubCell"/>
</dbReference>
<evidence type="ECO:0000259" key="14">
    <source>
        <dbReference type="PROSITE" id="PS50805"/>
    </source>
</evidence>
<keyword evidence="3" id="KW-0479">Metal-binding</keyword>
<name>A0A1S3GKN5_DIPOR</name>
<sequence length="595" mass="67095">MAAIDLCHGLLFREPVHVYEEESAVDGTVADRQESCSQDCVTFDDVAVEFTPEEWTLLDSAQRTLYRDVMLENYKNLATLGCQFFMPRVILWLTQEVLGPVEGAGIQELEEQPRTCGSEPQNYFRIPTSSGISTASSFHRGEPGDLPPCGEALGRQVHLHSPVGREDPGLTSECSWYGKDVLSLFKEMHPGQNEPELNQCGNALGLSRNIIYQRSEMREKPFECTDCGDAFFKQAYLPPDTRTEDRDPHKWGKYGSGFLHSNLAMRLPVLSMRKPYKCEDYGKDFPYFTCLQNPMGLCPGDKVCECKQCWGALGVSPHLPQYVSLHPRTHEKSKTCQECGKSFANFSRLSAHVKTHSGEKPFVCKECGKSFKNISYLNDHVRIHTGIKSYKCVECGKAFLRWSGLTEHVRVHTGEKPYECKECGKAFSRSTQLTEHLRTHTGIKPYECKECGKAFTQYSGLATHVRIHSGEKPFACKECGKAFTRTSGLIHHVRTHTGEKPFECVHCGKTFITSSHRTKHLKIHSGEKPFVCNICGKAFIYSTSLNIHMRTHTGEKPYICKECGKAFAVYSRLRKHARVHTTEKPYECEGMGVAI</sequence>
<dbReference type="PROSITE" id="PS00028">
    <property type="entry name" value="ZINC_FINGER_C2H2_1"/>
    <property type="match status" value="9"/>
</dbReference>
<dbReference type="Proteomes" id="UP000081671">
    <property type="component" value="Unplaced"/>
</dbReference>
<feature type="domain" description="KRAB" evidence="14">
    <location>
        <begin position="41"/>
        <end position="112"/>
    </location>
</feature>
<feature type="domain" description="C2H2-type" evidence="13">
    <location>
        <begin position="334"/>
        <end position="361"/>
    </location>
</feature>
<reference evidence="16" key="1">
    <citation type="submission" date="2025-08" db="UniProtKB">
        <authorList>
            <consortium name="RefSeq"/>
        </authorList>
    </citation>
    <scope>IDENTIFICATION</scope>
    <source>
        <tissue evidence="16">Kidney</tissue>
    </source>
</reference>
<proteinExistence type="inferred from homology"/>
<keyword evidence="9" id="KW-0238">DNA-binding</keyword>
<dbReference type="AlphaFoldDB" id="A0A1S3GKN5"/>
<dbReference type="PANTHER" id="PTHR24381">
    <property type="entry name" value="ZINC FINGER PROTEIN"/>
    <property type="match status" value="1"/>
</dbReference>
<evidence type="ECO:0000256" key="6">
    <source>
        <dbReference type="ARBA" id="ARBA00022833"/>
    </source>
</evidence>
<dbReference type="KEGG" id="dord:105999086"/>
<dbReference type="SUPFAM" id="SSF109640">
    <property type="entry name" value="KRAB domain (Kruppel-associated box)"/>
    <property type="match status" value="1"/>
</dbReference>
<dbReference type="InParanoid" id="A0A1S3GKN5"/>
<keyword evidence="6" id="KW-0862">Zinc</keyword>
<dbReference type="FunFam" id="3.30.160.60:FF:003296">
    <property type="entry name" value="Zinc finger protein 844"/>
    <property type="match status" value="1"/>
</dbReference>
<evidence type="ECO:0000256" key="11">
    <source>
        <dbReference type="ARBA" id="ARBA00023242"/>
    </source>
</evidence>
<dbReference type="RefSeq" id="XP_012889438.1">
    <property type="nucleotide sequence ID" value="XM_013033984.1"/>
</dbReference>
<dbReference type="FunFam" id="3.30.160.60:FF:000184">
    <property type="entry name" value="Zinc finger protein 333"/>
    <property type="match status" value="1"/>
</dbReference>
<evidence type="ECO:0000256" key="10">
    <source>
        <dbReference type="ARBA" id="ARBA00023163"/>
    </source>
</evidence>
<keyword evidence="8" id="KW-0805">Transcription regulation</keyword>
<accession>A0A1S3GKN5</accession>
<evidence type="ECO:0000256" key="9">
    <source>
        <dbReference type="ARBA" id="ARBA00023125"/>
    </source>
</evidence>
<dbReference type="Gene3D" id="3.30.160.60">
    <property type="entry name" value="Classic Zinc Finger"/>
    <property type="match status" value="9"/>
</dbReference>
<evidence type="ECO:0000313" key="15">
    <source>
        <dbReference type="Proteomes" id="UP000081671"/>
    </source>
</evidence>
<evidence type="ECO:0000256" key="1">
    <source>
        <dbReference type="ARBA" id="ARBA00004123"/>
    </source>
</evidence>
<keyword evidence="4" id="KW-0677">Repeat</keyword>
<keyword evidence="5 12" id="KW-0863">Zinc-finger</keyword>
<feature type="domain" description="C2H2-type" evidence="13">
    <location>
        <begin position="502"/>
        <end position="529"/>
    </location>
</feature>
<evidence type="ECO:0000256" key="3">
    <source>
        <dbReference type="ARBA" id="ARBA00022723"/>
    </source>
</evidence>
<dbReference type="FunFam" id="3.30.160.60:FF:001157">
    <property type="entry name" value="Zinc finger protein 793"/>
    <property type="match status" value="1"/>
</dbReference>
<comment type="subcellular location">
    <subcellularLocation>
        <location evidence="1">Nucleus</location>
    </subcellularLocation>
</comment>
<keyword evidence="15" id="KW-1185">Reference proteome</keyword>
<dbReference type="SMART" id="SM00355">
    <property type="entry name" value="ZnF_C2H2"/>
    <property type="match status" value="9"/>
</dbReference>
<dbReference type="Pfam" id="PF00096">
    <property type="entry name" value="zf-C2H2"/>
    <property type="match status" value="9"/>
</dbReference>
<dbReference type="InterPro" id="IPR001909">
    <property type="entry name" value="KRAB"/>
</dbReference>
<dbReference type="FunFam" id="3.30.160.60:FF:001498">
    <property type="entry name" value="Zinc finger protein 404"/>
    <property type="match status" value="1"/>
</dbReference>